<protein>
    <submittedName>
        <fullName evidence="2">Uncharacterized protein</fullName>
    </submittedName>
</protein>
<accession>A0A7S1PFW8</accession>
<evidence type="ECO:0000313" key="2">
    <source>
        <dbReference type="EMBL" id="CAD9081457.1"/>
    </source>
</evidence>
<evidence type="ECO:0000256" key="1">
    <source>
        <dbReference type="SAM" id="SignalP"/>
    </source>
</evidence>
<reference evidence="2" key="1">
    <citation type="submission" date="2021-01" db="EMBL/GenBank/DDBJ databases">
        <authorList>
            <person name="Corre E."/>
            <person name="Pelletier E."/>
            <person name="Niang G."/>
            <person name="Scheremetjew M."/>
            <person name="Finn R."/>
            <person name="Kale V."/>
            <person name="Holt S."/>
            <person name="Cochrane G."/>
            <person name="Meng A."/>
            <person name="Brown T."/>
            <person name="Cohen L."/>
        </authorList>
    </citation>
    <scope>NUCLEOTIDE SEQUENCE</scope>
    <source>
        <strain evidence="2">WS</strain>
    </source>
</reference>
<gene>
    <name evidence="2" type="ORF">PCOS0759_LOCUS4697</name>
</gene>
<name>A0A7S1PFW8_9EUKA</name>
<keyword evidence="1" id="KW-0732">Signal</keyword>
<sequence>MHAVFTLLVVFTLILGSLAARKGFYESNAKFDVISWSTQTQRESTKWIVFSQKQRLRVDFVDEAGKLGMTMSTVVDFPANKQWVFVNGTCLVTSVEGVNPFTVDAFSEAESLAPTFVNGRASRIFGNVKQTLMGPQTFLDKAQFAIDFFSGQPVQFWDQETAFTFNSQEDLREELLEQYTSVDEDSQALCHDATAADIQALPFLFRRHKA</sequence>
<dbReference type="EMBL" id="HBGD01005660">
    <property type="protein sequence ID" value="CAD9081457.1"/>
    <property type="molecule type" value="Transcribed_RNA"/>
</dbReference>
<feature type="chain" id="PRO_5031159602" evidence="1">
    <location>
        <begin position="20"/>
        <end position="210"/>
    </location>
</feature>
<proteinExistence type="predicted"/>
<organism evidence="2">
    <name type="scientific">Percolomonas cosmopolitus</name>
    <dbReference type="NCBI Taxonomy" id="63605"/>
    <lineage>
        <taxon>Eukaryota</taxon>
        <taxon>Discoba</taxon>
        <taxon>Heterolobosea</taxon>
        <taxon>Tetramitia</taxon>
        <taxon>Eutetramitia</taxon>
        <taxon>Percolomonadidae</taxon>
        <taxon>Percolomonas</taxon>
    </lineage>
</organism>
<feature type="signal peptide" evidence="1">
    <location>
        <begin position="1"/>
        <end position="19"/>
    </location>
</feature>
<dbReference type="AlphaFoldDB" id="A0A7S1PFW8"/>